<dbReference type="Pfam" id="PF18986">
    <property type="entry name" value="DUF5719"/>
    <property type="match status" value="1"/>
</dbReference>
<evidence type="ECO:0000313" key="2">
    <source>
        <dbReference type="Proteomes" id="UP001589667"/>
    </source>
</evidence>
<name>A0ABV5SUU4_9MICO</name>
<accession>A0ABV5SUU4</accession>
<gene>
    <name evidence="1" type="ORF">ACFFQV_11095</name>
</gene>
<dbReference type="Proteomes" id="UP001589667">
    <property type="component" value="Unassembled WGS sequence"/>
</dbReference>
<dbReference type="InterPro" id="IPR043777">
    <property type="entry name" value="DUF5719"/>
</dbReference>
<proteinExistence type="predicted"/>
<reference evidence="1 2" key="1">
    <citation type="submission" date="2024-09" db="EMBL/GenBank/DDBJ databases">
        <authorList>
            <person name="Sun Q."/>
            <person name="Mori K."/>
        </authorList>
    </citation>
    <scope>NUCLEOTIDE SEQUENCE [LARGE SCALE GENOMIC DNA]</scope>
    <source>
        <strain evidence="1 2">JCM 14321</strain>
    </source>
</reference>
<dbReference type="EMBL" id="JBHMBL010000002">
    <property type="protein sequence ID" value="MFB9642834.1"/>
    <property type="molecule type" value="Genomic_DNA"/>
</dbReference>
<keyword evidence="2" id="KW-1185">Reference proteome</keyword>
<organism evidence="1 2">
    <name type="scientific">Agromyces lapidis</name>
    <dbReference type="NCBI Taxonomy" id="279574"/>
    <lineage>
        <taxon>Bacteria</taxon>
        <taxon>Bacillati</taxon>
        <taxon>Actinomycetota</taxon>
        <taxon>Actinomycetes</taxon>
        <taxon>Micrococcales</taxon>
        <taxon>Microbacteriaceae</taxon>
        <taxon>Agromyces</taxon>
    </lineage>
</organism>
<dbReference type="RefSeq" id="WP_157422473.1">
    <property type="nucleotide sequence ID" value="NZ_BAAANI010000002.1"/>
</dbReference>
<evidence type="ECO:0000313" key="1">
    <source>
        <dbReference type="EMBL" id="MFB9642834.1"/>
    </source>
</evidence>
<comment type="caution">
    <text evidence="1">The sequence shown here is derived from an EMBL/GenBank/DDBJ whole genome shotgun (WGS) entry which is preliminary data.</text>
</comment>
<protein>
    <submittedName>
        <fullName evidence="1">DUF5719 family protein</fullName>
    </submittedName>
</protein>
<sequence>MADKRELARNLARAGGRGLALVVAGGIAAAAIAAAAIVPWPEFRVEPPSTVVEPAETGQLRVCPGPLLSLGDDAADATTAVSVGSTSVTTGVSPDDVEITETPLGAPENPNADRDGTPLAIATEAGAAGPGELAGAQGQRSERETIAGYAAAACDEAVAEAWLVGGATDVGRSGIVLLSNPSEVAATVDVRVSGENGPVEAPSALGITVPAGEQRALSLAGLAPNLRSPVVHVTSTGGAIAATLEHSVIEGLTPAGVELVGPTAMPATTQSIPGFVVPTAGGVDPTDDHAEGDDHPAVRLFAPGDEPVEVSIGVASESGGGGASIDVSLEPGQVTDVPLGELDEGDYTITLEADAPIVAAARATTGTPEAQTAPGGDDEDASVDLAWTVATAPLLETAVVAVPAGPGPVLHLLNPGDDELEVLAVVDGEERSVRLAPEEAASIELQQRSVVELGGAAGVHATVSFSGERALSSFPVRPPGPLDSPIVVTPR</sequence>